<evidence type="ECO:0000256" key="2">
    <source>
        <dbReference type="SAM" id="Phobius"/>
    </source>
</evidence>
<feature type="transmembrane region" description="Helical" evidence="2">
    <location>
        <begin position="47"/>
        <end position="65"/>
    </location>
</feature>
<keyword evidence="4" id="KW-1185">Reference proteome</keyword>
<name>A0A852YL57_9MICO</name>
<feature type="region of interest" description="Disordered" evidence="1">
    <location>
        <begin position="126"/>
        <end position="285"/>
    </location>
</feature>
<comment type="caution">
    <text evidence="3">The sequence shown here is derived from an EMBL/GenBank/DDBJ whole genome shotgun (WGS) entry which is preliminary data.</text>
</comment>
<accession>A0A852YL57</accession>
<protein>
    <submittedName>
        <fullName evidence="3">Uncharacterized protein</fullName>
    </submittedName>
</protein>
<evidence type="ECO:0000313" key="3">
    <source>
        <dbReference type="EMBL" id="NYG97935.1"/>
    </source>
</evidence>
<dbReference type="AlphaFoldDB" id="A0A852YL57"/>
<feature type="transmembrane region" description="Helical" evidence="2">
    <location>
        <begin position="71"/>
        <end position="93"/>
    </location>
</feature>
<proteinExistence type="predicted"/>
<evidence type="ECO:0000256" key="1">
    <source>
        <dbReference type="SAM" id="MobiDB-lite"/>
    </source>
</evidence>
<keyword evidence="2" id="KW-1133">Transmembrane helix</keyword>
<gene>
    <name evidence="3" type="ORF">BJ979_000561</name>
</gene>
<keyword evidence="2" id="KW-0472">Membrane</keyword>
<organism evidence="3 4">
    <name type="scientific">Schumannella luteola</name>
    <dbReference type="NCBI Taxonomy" id="472059"/>
    <lineage>
        <taxon>Bacteria</taxon>
        <taxon>Bacillati</taxon>
        <taxon>Actinomycetota</taxon>
        <taxon>Actinomycetes</taxon>
        <taxon>Micrococcales</taxon>
        <taxon>Microbacteriaceae</taxon>
        <taxon>Schumannella</taxon>
    </lineage>
</organism>
<reference evidence="3 4" key="1">
    <citation type="submission" date="2020-07" db="EMBL/GenBank/DDBJ databases">
        <title>Sequencing the genomes of 1000 actinobacteria strains.</title>
        <authorList>
            <person name="Klenk H.-P."/>
        </authorList>
    </citation>
    <scope>NUCLEOTIDE SEQUENCE [LARGE SCALE GENOMIC DNA]</scope>
    <source>
        <strain evidence="3 4">DSM 23141</strain>
    </source>
</reference>
<feature type="transmembrane region" description="Helical" evidence="2">
    <location>
        <begin position="18"/>
        <end position="35"/>
    </location>
</feature>
<feature type="compositionally biased region" description="Pro residues" evidence="1">
    <location>
        <begin position="221"/>
        <end position="247"/>
    </location>
</feature>
<keyword evidence="2" id="KW-0812">Transmembrane</keyword>
<dbReference type="EMBL" id="JACBZY010000001">
    <property type="protein sequence ID" value="NYG97935.1"/>
    <property type="molecule type" value="Genomic_DNA"/>
</dbReference>
<evidence type="ECO:0000313" key="4">
    <source>
        <dbReference type="Proteomes" id="UP000553888"/>
    </source>
</evidence>
<dbReference type="Proteomes" id="UP000553888">
    <property type="component" value="Unassembled WGS sequence"/>
</dbReference>
<sequence>MTSVADPASVAHRYTRRGIAFLIVGFVASAVVRFSQLYGYDGGGIRLPGGLGIIDMIFGIIGFAAGALNYLPHFCFALGAMYLGVGIVLRALAAGWFRSWGWQPGQPTPPGGVGYAPGATDAAGGTGTGWAAGGGAPGGAAPGAGTHSWAPSTGAPNAAPAGASPAHPVASAPDADPGPEATPAAAPSPTPNPLDLPRAAQLDAHTPRGDASSPDSSAPNPASPTPASPSATPQPAPPTPFATPTPHPEADAQNPPSDAARGGEPRKRKRWSWVEEPRDSDDSDS</sequence>
<feature type="compositionally biased region" description="Gly residues" evidence="1">
    <location>
        <begin position="126"/>
        <end position="142"/>
    </location>
</feature>
<feature type="compositionally biased region" description="Low complexity" evidence="1">
    <location>
        <begin position="211"/>
        <end position="220"/>
    </location>
</feature>
<feature type="compositionally biased region" description="Low complexity" evidence="1">
    <location>
        <begin position="143"/>
        <end position="185"/>
    </location>
</feature>
<dbReference type="RefSeq" id="WP_179564966.1">
    <property type="nucleotide sequence ID" value="NZ_JACBZY010000001.1"/>
</dbReference>